<dbReference type="Pfam" id="PF01571">
    <property type="entry name" value="GCV_T"/>
    <property type="match status" value="1"/>
</dbReference>
<reference evidence="3" key="1">
    <citation type="submission" date="2023-03" db="EMBL/GenBank/DDBJ databases">
        <authorList>
            <person name="Steffen K."/>
            <person name="Cardenas P."/>
        </authorList>
    </citation>
    <scope>NUCLEOTIDE SEQUENCE</scope>
</reference>
<name>A0AA35SRP2_GEOBA</name>
<dbReference type="InterPro" id="IPR027266">
    <property type="entry name" value="TrmE/GcvT-like"/>
</dbReference>
<gene>
    <name evidence="3" type="ORF">GBAR_LOCUS19241</name>
</gene>
<dbReference type="InterPro" id="IPR038537">
    <property type="entry name" value="TatT_sf"/>
</dbReference>
<dbReference type="EMBL" id="CASHTH010002712">
    <property type="protein sequence ID" value="CAI8034098.1"/>
    <property type="molecule type" value="Genomic_DNA"/>
</dbReference>
<dbReference type="InterPro" id="IPR028896">
    <property type="entry name" value="GcvT/YgfZ/DmdA"/>
</dbReference>
<evidence type="ECO:0000313" key="3">
    <source>
        <dbReference type="EMBL" id="CAI8034098.1"/>
    </source>
</evidence>
<sequence>MKITPLYPIHEQLGAAFAKKHLDWNIATEFTDAISEHHTVRNNVGIADVSYRGRYRLIGEDRAKFLHRIISNDVESLSTGEGTYATLLTHRGKIIADLSISVLEDAISIDTAPETTESLFSELDKYIIADDVELSDVTAETGAIAVHGPKSTDLVQSVLGINELAALPERYNCFREADALYDHTTVCVRTDSTGERGWTLYTAAEALGSLWEALMIEGARFNVQPIGWNALESLRIEAGVPRYGTELTDSVIPLEAELEHAIDFEKGCYIGQEIVARMKYRGHPNRLLRGIEVDPDSTSQERCGCGLAKLASIQGEGDLAVVEATLEGNIGTLERMAKIGNTNLIIKTARAYSSYAGFIEDKMEEAEIAGDSETAEEMHARAIDLYIRSEGYALKALAKSDKTFNEARTVDIDGFEKALQRLKKKDVEPLFWAAYSIARGISLQKDDPMQVIDLARVELMMQRVLELDETFYFGGAHLFYTVYYGDRAPAIGGDPEKAKEHIAHVDRINDGKFLMSKLYLARYYAYPKQDVKLYKTALQEILDAPSDIYPGEEAATSLAKSRAKRWLDQVDVLFDPEMEEGDTDE</sequence>
<organism evidence="3 4">
    <name type="scientific">Geodia barretti</name>
    <name type="common">Barrett's horny sponge</name>
    <dbReference type="NCBI Taxonomy" id="519541"/>
    <lineage>
        <taxon>Eukaryota</taxon>
        <taxon>Metazoa</taxon>
        <taxon>Porifera</taxon>
        <taxon>Demospongiae</taxon>
        <taxon>Heteroscleromorpha</taxon>
        <taxon>Tetractinellida</taxon>
        <taxon>Astrophorina</taxon>
        <taxon>Geodiidae</taxon>
        <taxon>Geodia</taxon>
    </lineage>
</organism>
<proteinExistence type="predicted"/>
<dbReference type="Gene3D" id="3.30.1360.120">
    <property type="entry name" value="Probable tRNA modification gtpase trme, domain 1"/>
    <property type="match status" value="1"/>
</dbReference>
<keyword evidence="1" id="KW-0809">Transit peptide</keyword>
<protein>
    <submittedName>
        <fullName evidence="3">Aminomethyltransferase</fullName>
    </submittedName>
</protein>
<dbReference type="InterPro" id="IPR017703">
    <property type="entry name" value="YgfZ/GCV_T_CS"/>
</dbReference>
<dbReference type="PANTHER" id="PTHR43757:SF2">
    <property type="entry name" value="AMINOMETHYLTRANSFERASE, MITOCHONDRIAL"/>
    <property type="match status" value="1"/>
</dbReference>
<evidence type="ECO:0000313" key="4">
    <source>
        <dbReference type="Proteomes" id="UP001174909"/>
    </source>
</evidence>
<dbReference type="Proteomes" id="UP001174909">
    <property type="component" value="Unassembled WGS sequence"/>
</dbReference>
<dbReference type="PANTHER" id="PTHR43757">
    <property type="entry name" value="AMINOMETHYLTRANSFERASE"/>
    <property type="match status" value="1"/>
</dbReference>
<feature type="domain" description="GCVT N-terminal" evidence="2">
    <location>
        <begin position="6"/>
        <end position="266"/>
    </location>
</feature>
<dbReference type="SUPFAM" id="SSF103025">
    <property type="entry name" value="Folate-binding domain"/>
    <property type="match status" value="1"/>
</dbReference>
<comment type="caution">
    <text evidence="3">The sequence shown here is derived from an EMBL/GenBank/DDBJ whole genome shotgun (WGS) entry which is preliminary data.</text>
</comment>
<dbReference type="Pfam" id="PF16811">
    <property type="entry name" value="TAtT"/>
    <property type="match status" value="1"/>
</dbReference>
<dbReference type="Gene3D" id="4.10.1250.10">
    <property type="entry name" value="Aminomethyltransferase fragment"/>
    <property type="match status" value="1"/>
</dbReference>
<dbReference type="NCBIfam" id="TIGR03317">
    <property type="entry name" value="ygfZ_signature"/>
    <property type="match status" value="1"/>
</dbReference>
<dbReference type="InterPro" id="IPR031823">
    <property type="entry name" value="TatT"/>
</dbReference>
<evidence type="ECO:0000256" key="1">
    <source>
        <dbReference type="ARBA" id="ARBA00022946"/>
    </source>
</evidence>
<dbReference type="InterPro" id="IPR006222">
    <property type="entry name" value="GCVT_N"/>
</dbReference>
<evidence type="ECO:0000259" key="2">
    <source>
        <dbReference type="Pfam" id="PF01571"/>
    </source>
</evidence>
<dbReference type="Gene3D" id="3.30.70.1400">
    <property type="entry name" value="Aminomethyltransferase beta-barrel domains"/>
    <property type="match status" value="1"/>
</dbReference>
<accession>A0AA35SRP2</accession>
<keyword evidence="4" id="KW-1185">Reference proteome</keyword>
<dbReference type="AlphaFoldDB" id="A0AA35SRP2"/>
<dbReference type="Gene3D" id="1.25.40.920">
    <property type="entry name" value="TRAP transporter T-component"/>
    <property type="match status" value="1"/>
</dbReference>